<proteinExistence type="predicted"/>
<sequence>MHALDSQHPFKKQADCCKFQRADSALKNK</sequence>
<evidence type="ECO:0000313" key="1">
    <source>
        <dbReference type="EMBL" id="JAE23786.1"/>
    </source>
</evidence>
<reference evidence="1" key="2">
    <citation type="journal article" date="2015" name="Data Brief">
        <title>Shoot transcriptome of the giant reed, Arundo donax.</title>
        <authorList>
            <person name="Barrero R.A."/>
            <person name="Guerrero F.D."/>
            <person name="Moolhuijzen P."/>
            <person name="Goolsby J.A."/>
            <person name="Tidwell J."/>
            <person name="Bellgard S.E."/>
            <person name="Bellgard M.I."/>
        </authorList>
    </citation>
    <scope>NUCLEOTIDE SEQUENCE</scope>
    <source>
        <tissue evidence="1">Shoot tissue taken approximately 20 cm above the soil surface</tissue>
    </source>
</reference>
<dbReference type="EMBL" id="GBRH01174110">
    <property type="protein sequence ID" value="JAE23786.1"/>
    <property type="molecule type" value="Transcribed_RNA"/>
</dbReference>
<reference evidence="1" key="1">
    <citation type="submission" date="2014-09" db="EMBL/GenBank/DDBJ databases">
        <authorList>
            <person name="Magalhaes I.L.F."/>
            <person name="Oliveira U."/>
            <person name="Santos F.R."/>
            <person name="Vidigal T.H.D.A."/>
            <person name="Brescovit A.D."/>
            <person name="Santos A.J."/>
        </authorList>
    </citation>
    <scope>NUCLEOTIDE SEQUENCE</scope>
    <source>
        <tissue evidence="1">Shoot tissue taken approximately 20 cm above the soil surface</tissue>
    </source>
</reference>
<organism evidence="1">
    <name type="scientific">Arundo donax</name>
    <name type="common">Giant reed</name>
    <name type="synonym">Donax arundinaceus</name>
    <dbReference type="NCBI Taxonomy" id="35708"/>
    <lineage>
        <taxon>Eukaryota</taxon>
        <taxon>Viridiplantae</taxon>
        <taxon>Streptophyta</taxon>
        <taxon>Embryophyta</taxon>
        <taxon>Tracheophyta</taxon>
        <taxon>Spermatophyta</taxon>
        <taxon>Magnoliopsida</taxon>
        <taxon>Liliopsida</taxon>
        <taxon>Poales</taxon>
        <taxon>Poaceae</taxon>
        <taxon>PACMAD clade</taxon>
        <taxon>Arundinoideae</taxon>
        <taxon>Arundineae</taxon>
        <taxon>Arundo</taxon>
    </lineage>
</organism>
<dbReference type="AlphaFoldDB" id="A0A0A9GMK0"/>
<name>A0A0A9GMK0_ARUDO</name>
<accession>A0A0A9GMK0</accession>
<protein>
    <submittedName>
        <fullName evidence="1">Uncharacterized protein</fullName>
    </submittedName>
</protein>